<proteinExistence type="inferred from homology"/>
<dbReference type="PANTHER" id="PTHR11552:SF201">
    <property type="entry name" value="GLUCOSE-METHANOL-CHOLINE OXIDOREDUCTASE N-TERMINAL DOMAIN-CONTAINING PROTEIN"/>
    <property type="match status" value="1"/>
</dbReference>
<evidence type="ECO:0000256" key="4">
    <source>
        <dbReference type="ARBA" id="ARBA00022729"/>
    </source>
</evidence>
<dbReference type="PROSITE" id="PS00624">
    <property type="entry name" value="GMC_OXRED_2"/>
    <property type="match status" value="1"/>
</dbReference>
<evidence type="ECO:0000313" key="12">
    <source>
        <dbReference type="EMBL" id="OJT13666.1"/>
    </source>
</evidence>
<evidence type="ECO:0000256" key="7">
    <source>
        <dbReference type="PIRSR" id="PIRSR000137-2"/>
    </source>
</evidence>
<feature type="binding site" evidence="7">
    <location>
        <position position="276"/>
    </location>
    <ligand>
        <name>FAD</name>
        <dbReference type="ChEBI" id="CHEBI:57692"/>
    </ligand>
</feature>
<evidence type="ECO:0000313" key="13">
    <source>
        <dbReference type="Proteomes" id="UP000184267"/>
    </source>
</evidence>
<evidence type="ECO:0000256" key="3">
    <source>
        <dbReference type="ARBA" id="ARBA00022630"/>
    </source>
</evidence>
<sequence>MSRSHSLPKLATLAILAGCATLLAHPVRAHISGITTDPASANGKMFDYIIVGGGTAGTAVAARLAENPTLTILMVEVGGDNRTNPDVLNPLHQYDLMGGPLDWAWPADQGKVIHGGKTLGGSSSINSADWTRGSAAQFDAFSELLEPEEASVGWNWDNLFYYMKKSEGFSAPNAQQRVQGADAIPSYHGSHGPIQVAYPNAMFGGPQQKVFVDTVVNLTGIAHSKDLNGGNANCVSIVPLSINWHADDHRSSSIEAYYTPVENRRKGWTLLIHHLVTKILFKGMNAPYTATGVKFVASDGNGTQYQAFARREVIVSAGAIQTPAVLQHSGIGDSEVLSPLGIDTLIDLKGVGRNLQEQTLSVVEYQGNGSNKGAGGPLAALAFPNIYQLFGDKASAAVQTIQSALASWAASQANSGMSATALETIFQLQADLIVKHNGESRYLYRML</sequence>
<feature type="domain" description="Glucose-methanol-choline oxidoreductase N-terminal" evidence="11">
    <location>
        <begin position="318"/>
        <end position="332"/>
    </location>
</feature>
<dbReference type="PIRSF" id="PIRSF000137">
    <property type="entry name" value="Alcohol_oxidase"/>
    <property type="match status" value="1"/>
</dbReference>
<keyword evidence="6" id="KW-0560">Oxidoreductase</keyword>
<dbReference type="OrthoDB" id="269227at2759"/>
<dbReference type="OMA" id="NECAWER"/>
<dbReference type="Gene3D" id="3.30.560.10">
    <property type="entry name" value="Glucose Oxidase, domain 3"/>
    <property type="match status" value="1"/>
</dbReference>
<evidence type="ECO:0000256" key="6">
    <source>
        <dbReference type="ARBA" id="ARBA00023002"/>
    </source>
</evidence>
<keyword evidence="5 7" id="KW-0274">FAD</keyword>
<feature type="chain" id="PRO_5013222572" evidence="9">
    <location>
        <begin position="30"/>
        <end position="447"/>
    </location>
</feature>
<evidence type="ECO:0000256" key="1">
    <source>
        <dbReference type="ARBA" id="ARBA00001974"/>
    </source>
</evidence>
<evidence type="ECO:0000256" key="2">
    <source>
        <dbReference type="ARBA" id="ARBA00010790"/>
    </source>
</evidence>
<dbReference type="PANTHER" id="PTHR11552">
    <property type="entry name" value="GLUCOSE-METHANOL-CHOLINE GMC OXIDOREDUCTASE"/>
    <property type="match status" value="1"/>
</dbReference>
<name>A0A1M2W1H7_TRAPU</name>
<keyword evidence="4 9" id="KW-0732">Signal</keyword>
<dbReference type="SUPFAM" id="SSF51905">
    <property type="entry name" value="FAD/NAD(P)-binding domain"/>
    <property type="match status" value="1"/>
</dbReference>
<reference evidence="12 13" key="1">
    <citation type="submission" date="2016-10" db="EMBL/GenBank/DDBJ databases">
        <title>Genome sequence of the basidiomycete white-rot fungus Trametes pubescens.</title>
        <authorList>
            <person name="Makela M.R."/>
            <person name="Granchi Z."/>
            <person name="Peng M."/>
            <person name="De Vries R.P."/>
            <person name="Grigoriev I."/>
            <person name="Riley R."/>
            <person name="Hilden K."/>
        </authorList>
    </citation>
    <scope>NUCLEOTIDE SEQUENCE [LARGE SCALE GENOMIC DNA]</scope>
    <source>
        <strain evidence="12 13">FBCC735</strain>
    </source>
</reference>
<protein>
    <submittedName>
        <fullName evidence="12">Glucose oxidase</fullName>
    </submittedName>
</protein>
<dbReference type="Pfam" id="PF00732">
    <property type="entry name" value="GMC_oxred_N"/>
    <property type="match status" value="1"/>
</dbReference>
<feature type="signal peptide" evidence="9">
    <location>
        <begin position="1"/>
        <end position="29"/>
    </location>
</feature>
<organism evidence="12 13">
    <name type="scientific">Trametes pubescens</name>
    <name type="common">White-rot fungus</name>
    <dbReference type="NCBI Taxonomy" id="154538"/>
    <lineage>
        <taxon>Eukaryota</taxon>
        <taxon>Fungi</taxon>
        <taxon>Dikarya</taxon>
        <taxon>Basidiomycota</taxon>
        <taxon>Agaricomycotina</taxon>
        <taxon>Agaricomycetes</taxon>
        <taxon>Polyporales</taxon>
        <taxon>Polyporaceae</taxon>
        <taxon>Trametes</taxon>
    </lineage>
</organism>
<dbReference type="Gene3D" id="3.50.50.60">
    <property type="entry name" value="FAD/NAD(P)-binding domain"/>
    <property type="match status" value="1"/>
</dbReference>
<dbReference type="InterPro" id="IPR036188">
    <property type="entry name" value="FAD/NAD-bd_sf"/>
</dbReference>
<dbReference type="InterPro" id="IPR000172">
    <property type="entry name" value="GMC_OxRdtase_N"/>
</dbReference>
<dbReference type="Gene3D" id="4.10.450.10">
    <property type="entry name" value="Glucose Oxidase, domain 2"/>
    <property type="match status" value="1"/>
</dbReference>
<dbReference type="GO" id="GO:0016614">
    <property type="term" value="F:oxidoreductase activity, acting on CH-OH group of donors"/>
    <property type="evidence" value="ECO:0007669"/>
    <property type="project" value="InterPro"/>
</dbReference>
<feature type="domain" description="Glucose-methanol-choline oxidoreductase N-terminal" evidence="10">
    <location>
        <begin position="116"/>
        <end position="139"/>
    </location>
</feature>
<keyword evidence="3 8" id="KW-0285">Flavoprotein</keyword>
<gene>
    <name evidence="12" type="ORF">TRAPUB_9765</name>
</gene>
<dbReference type="InterPro" id="IPR012132">
    <property type="entry name" value="GMC_OxRdtase"/>
</dbReference>
<evidence type="ECO:0000256" key="5">
    <source>
        <dbReference type="ARBA" id="ARBA00022827"/>
    </source>
</evidence>
<evidence type="ECO:0000256" key="9">
    <source>
        <dbReference type="SAM" id="SignalP"/>
    </source>
</evidence>
<keyword evidence="13" id="KW-1185">Reference proteome</keyword>
<evidence type="ECO:0000256" key="8">
    <source>
        <dbReference type="RuleBase" id="RU003968"/>
    </source>
</evidence>
<accession>A0A1M2W1H7</accession>
<dbReference type="PROSITE" id="PS00623">
    <property type="entry name" value="GMC_OXRED_1"/>
    <property type="match status" value="1"/>
</dbReference>
<dbReference type="GO" id="GO:0050660">
    <property type="term" value="F:flavin adenine dinucleotide binding"/>
    <property type="evidence" value="ECO:0007669"/>
    <property type="project" value="InterPro"/>
</dbReference>
<dbReference type="AlphaFoldDB" id="A0A1M2W1H7"/>
<dbReference type="EMBL" id="MNAD01000373">
    <property type="protein sequence ID" value="OJT13666.1"/>
    <property type="molecule type" value="Genomic_DNA"/>
</dbReference>
<dbReference type="InterPro" id="IPR027424">
    <property type="entry name" value="Glucose_Oxidase_domain_2"/>
</dbReference>
<comment type="similarity">
    <text evidence="2 8">Belongs to the GMC oxidoreductase family.</text>
</comment>
<comment type="cofactor">
    <cofactor evidence="1 7">
        <name>FAD</name>
        <dbReference type="ChEBI" id="CHEBI:57692"/>
    </cofactor>
</comment>
<evidence type="ECO:0000259" key="11">
    <source>
        <dbReference type="PROSITE" id="PS00624"/>
    </source>
</evidence>
<dbReference type="Proteomes" id="UP000184267">
    <property type="component" value="Unassembled WGS sequence"/>
</dbReference>
<evidence type="ECO:0000259" key="10">
    <source>
        <dbReference type="PROSITE" id="PS00623"/>
    </source>
</evidence>
<dbReference type="STRING" id="154538.A0A1M2W1H7"/>
<comment type="caution">
    <text evidence="12">The sequence shown here is derived from an EMBL/GenBank/DDBJ whole genome shotgun (WGS) entry which is preliminary data.</text>
</comment>